<feature type="transmembrane region" description="Helical" evidence="1">
    <location>
        <begin position="116"/>
        <end position="135"/>
    </location>
</feature>
<dbReference type="RefSeq" id="WP_269295807.1">
    <property type="nucleotide sequence ID" value="NZ_JAKHPH010000003.1"/>
</dbReference>
<keyword evidence="1" id="KW-1133">Transmembrane helix</keyword>
<protein>
    <submittedName>
        <fullName evidence="2">DUF805 domain-containing protein</fullName>
    </submittedName>
</protein>
<gene>
    <name evidence="2" type="ORF">L2724_02420</name>
</gene>
<organism evidence="2 3">
    <name type="scientific">Limosilactobacillus vaginalis</name>
    <dbReference type="NCBI Taxonomy" id="1633"/>
    <lineage>
        <taxon>Bacteria</taxon>
        <taxon>Bacillati</taxon>
        <taxon>Bacillota</taxon>
        <taxon>Bacilli</taxon>
        <taxon>Lactobacillales</taxon>
        <taxon>Lactobacillaceae</taxon>
        <taxon>Limosilactobacillus</taxon>
    </lineage>
</organism>
<evidence type="ECO:0000256" key="1">
    <source>
        <dbReference type="SAM" id="Phobius"/>
    </source>
</evidence>
<feature type="transmembrane region" description="Helical" evidence="1">
    <location>
        <begin position="60"/>
        <end position="81"/>
    </location>
</feature>
<feature type="transmembrane region" description="Helical" evidence="1">
    <location>
        <begin position="24"/>
        <end position="48"/>
    </location>
</feature>
<keyword evidence="1" id="KW-0812">Transmembrane</keyword>
<accession>A0AAW5WS49</accession>
<evidence type="ECO:0000313" key="3">
    <source>
        <dbReference type="Proteomes" id="UP001212401"/>
    </source>
</evidence>
<keyword evidence="1" id="KW-0472">Membrane</keyword>
<reference evidence="2" key="1">
    <citation type="submission" date="2022-01" db="EMBL/GenBank/DDBJ databases">
        <title>VMRC isolate genome collection.</title>
        <authorList>
            <person name="France M."/>
            <person name="Rutt L."/>
            <person name="Humphrys M."/>
            <person name="Ravel J."/>
        </authorList>
    </citation>
    <scope>NUCLEOTIDE SEQUENCE</scope>
    <source>
        <strain evidence="2">C0048A1</strain>
    </source>
</reference>
<dbReference type="PANTHER" id="PTHR34980">
    <property type="entry name" value="INNER MEMBRANE PROTEIN-RELATED-RELATED"/>
    <property type="match status" value="1"/>
</dbReference>
<feature type="transmembrane region" description="Helical" evidence="1">
    <location>
        <begin position="93"/>
        <end position="110"/>
    </location>
</feature>
<sequence length="163" mass="18403">MLRAYKYYWENAFKYQATSTRADYWWAVLMNVIIYAILWLLLAASGVSSIGSLVNGTTQGLGMVLIIVVIMGVFGFANIFPAISITVRRLRDVGLSGWFLFAVWLFSVVLGNVDNAFFEGLMAALEIVVLVFMCLPSNYINKQGWWSPNKDNDQEIPSLRNEN</sequence>
<dbReference type="AlphaFoldDB" id="A0AAW5WS49"/>
<dbReference type="PANTHER" id="PTHR34980:SF2">
    <property type="entry name" value="INNER MEMBRANE PROTEIN YHAH-RELATED"/>
    <property type="match status" value="1"/>
</dbReference>
<dbReference type="Proteomes" id="UP001212401">
    <property type="component" value="Unassembled WGS sequence"/>
</dbReference>
<dbReference type="InterPro" id="IPR008523">
    <property type="entry name" value="DUF805"/>
</dbReference>
<name>A0AAW5WS49_9LACO</name>
<dbReference type="EMBL" id="JAKHPH010000003">
    <property type="protein sequence ID" value="MCZ3667142.1"/>
    <property type="molecule type" value="Genomic_DNA"/>
</dbReference>
<proteinExistence type="predicted"/>
<evidence type="ECO:0000313" key="2">
    <source>
        <dbReference type="EMBL" id="MCZ3667142.1"/>
    </source>
</evidence>
<dbReference type="Pfam" id="PF05656">
    <property type="entry name" value="DUF805"/>
    <property type="match status" value="1"/>
</dbReference>
<dbReference type="GO" id="GO:0005886">
    <property type="term" value="C:plasma membrane"/>
    <property type="evidence" value="ECO:0007669"/>
    <property type="project" value="TreeGrafter"/>
</dbReference>
<comment type="caution">
    <text evidence="2">The sequence shown here is derived from an EMBL/GenBank/DDBJ whole genome shotgun (WGS) entry which is preliminary data.</text>
</comment>